<reference evidence="1 2" key="1">
    <citation type="journal article" date="2019" name="Nat. Ecol. Evol.">
        <title>Megaphylogeny resolves global patterns of mushroom evolution.</title>
        <authorList>
            <person name="Varga T."/>
            <person name="Krizsan K."/>
            <person name="Foldi C."/>
            <person name="Dima B."/>
            <person name="Sanchez-Garcia M."/>
            <person name="Sanchez-Ramirez S."/>
            <person name="Szollosi G.J."/>
            <person name="Szarkandi J.G."/>
            <person name="Papp V."/>
            <person name="Albert L."/>
            <person name="Andreopoulos W."/>
            <person name="Angelini C."/>
            <person name="Antonin V."/>
            <person name="Barry K.W."/>
            <person name="Bougher N.L."/>
            <person name="Buchanan P."/>
            <person name="Buyck B."/>
            <person name="Bense V."/>
            <person name="Catcheside P."/>
            <person name="Chovatia M."/>
            <person name="Cooper J."/>
            <person name="Damon W."/>
            <person name="Desjardin D."/>
            <person name="Finy P."/>
            <person name="Geml J."/>
            <person name="Haridas S."/>
            <person name="Hughes K."/>
            <person name="Justo A."/>
            <person name="Karasinski D."/>
            <person name="Kautmanova I."/>
            <person name="Kiss B."/>
            <person name="Kocsube S."/>
            <person name="Kotiranta H."/>
            <person name="LaButti K.M."/>
            <person name="Lechner B.E."/>
            <person name="Liimatainen K."/>
            <person name="Lipzen A."/>
            <person name="Lukacs Z."/>
            <person name="Mihaltcheva S."/>
            <person name="Morgado L.N."/>
            <person name="Niskanen T."/>
            <person name="Noordeloos M.E."/>
            <person name="Ohm R.A."/>
            <person name="Ortiz-Santana B."/>
            <person name="Ovrebo C."/>
            <person name="Racz N."/>
            <person name="Riley R."/>
            <person name="Savchenko A."/>
            <person name="Shiryaev A."/>
            <person name="Soop K."/>
            <person name="Spirin V."/>
            <person name="Szebenyi C."/>
            <person name="Tomsovsky M."/>
            <person name="Tulloss R.E."/>
            <person name="Uehling J."/>
            <person name="Grigoriev I.V."/>
            <person name="Vagvolgyi C."/>
            <person name="Papp T."/>
            <person name="Martin F.M."/>
            <person name="Miettinen O."/>
            <person name="Hibbett D.S."/>
            <person name="Nagy L.G."/>
        </authorList>
    </citation>
    <scope>NUCLEOTIDE SEQUENCE [LARGE SCALE GENOMIC DNA]</scope>
    <source>
        <strain evidence="1 2">NL-1719</strain>
    </source>
</reference>
<proteinExistence type="predicted"/>
<name>A0ACD3A343_9AGAR</name>
<organism evidence="1 2">
    <name type="scientific">Pluteus cervinus</name>
    <dbReference type="NCBI Taxonomy" id="181527"/>
    <lineage>
        <taxon>Eukaryota</taxon>
        <taxon>Fungi</taxon>
        <taxon>Dikarya</taxon>
        <taxon>Basidiomycota</taxon>
        <taxon>Agaricomycotina</taxon>
        <taxon>Agaricomycetes</taxon>
        <taxon>Agaricomycetidae</taxon>
        <taxon>Agaricales</taxon>
        <taxon>Pluteineae</taxon>
        <taxon>Pluteaceae</taxon>
        <taxon>Pluteus</taxon>
    </lineage>
</organism>
<keyword evidence="2" id="KW-1185">Reference proteome</keyword>
<evidence type="ECO:0000313" key="2">
    <source>
        <dbReference type="Proteomes" id="UP000308600"/>
    </source>
</evidence>
<sequence>MNATNNPATTSIPDMLSSLLATLTTTEDSLGESMSDLDGIVLMVSSTHTELERVQETIIDIRTRVEHAIAQYTSLDDRTMALWAQAAELIHHYSVLRIAGHGINAQPHVLPPPPPPPPSNPATAIAVSDTEDTEDDEAGRVLPSPSDDELEFPSASDREREDSPENPGISAHRKRTLSSVETLAGPAKKTKLQVAIHRPNWPGQASTAKGASNAAVVRTQDSSAENAAGARTQGSITEKA</sequence>
<dbReference type="Proteomes" id="UP000308600">
    <property type="component" value="Unassembled WGS sequence"/>
</dbReference>
<protein>
    <submittedName>
        <fullName evidence="1">Uncharacterized protein</fullName>
    </submittedName>
</protein>
<gene>
    <name evidence="1" type="ORF">BDN72DRAFT_905270</name>
</gene>
<evidence type="ECO:0000313" key="1">
    <source>
        <dbReference type="EMBL" id="TFK60096.1"/>
    </source>
</evidence>
<accession>A0ACD3A343</accession>
<dbReference type="EMBL" id="ML208832">
    <property type="protein sequence ID" value="TFK60096.1"/>
    <property type="molecule type" value="Genomic_DNA"/>
</dbReference>